<name>A0A183JAD6_9BILA</name>
<dbReference type="InterPro" id="IPR038900">
    <property type="entry name" value="TMC"/>
</dbReference>
<comment type="similarity">
    <text evidence="2">Belongs to the TMC family.</text>
</comment>
<dbReference type="AlphaFoldDB" id="A0A183JAD6"/>
<evidence type="ECO:0000256" key="4">
    <source>
        <dbReference type="ARBA" id="ARBA00022989"/>
    </source>
</evidence>
<evidence type="ECO:0000313" key="10">
    <source>
        <dbReference type="WBParaSite" id="SBAD_0001324701-mRNA-1"/>
    </source>
</evidence>
<feature type="transmembrane region" description="Helical" evidence="6">
    <location>
        <begin position="106"/>
        <end position="127"/>
    </location>
</feature>
<evidence type="ECO:0000259" key="7">
    <source>
        <dbReference type="Pfam" id="PF07810"/>
    </source>
</evidence>
<dbReference type="WBParaSite" id="SBAD_0001324701-mRNA-1">
    <property type="protein sequence ID" value="SBAD_0001324701-mRNA-1"/>
    <property type="gene ID" value="SBAD_0001324701"/>
</dbReference>
<reference evidence="8 9" key="2">
    <citation type="submission" date="2018-11" db="EMBL/GenBank/DDBJ databases">
        <authorList>
            <consortium name="Pathogen Informatics"/>
        </authorList>
    </citation>
    <scope>NUCLEOTIDE SEQUENCE [LARGE SCALE GENOMIC DNA]</scope>
</reference>
<dbReference type="Pfam" id="PF07810">
    <property type="entry name" value="TMC"/>
    <property type="match status" value="1"/>
</dbReference>
<evidence type="ECO:0000256" key="1">
    <source>
        <dbReference type="ARBA" id="ARBA00004141"/>
    </source>
</evidence>
<evidence type="ECO:0000256" key="3">
    <source>
        <dbReference type="ARBA" id="ARBA00022692"/>
    </source>
</evidence>
<organism evidence="10">
    <name type="scientific">Soboliphyme baturini</name>
    <dbReference type="NCBI Taxonomy" id="241478"/>
    <lineage>
        <taxon>Eukaryota</taxon>
        <taxon>Metazoa</taxon>
        <taxon>Ecdysozoa</taxon>
        <taxon>Nematoda</taxon>
        <taxon>Enoplea</taxon>
        <taxon>Dorylaimia</taxon>
        <taxon>Dioctophymatida</taxon>
        <taxon>Dioctophymatoidea</taxon>
        <taxon>Soboliphymatidae</taxon>
        <taxon>Soboliphyme</taxon>
    </lineage>
</organism>
<evidence type="ECO:0000313" key="8">
    <source>
        <dbReference type="EMBL" id="VDP52141.1"/>
    </source>
</evidence>
<evidence type="ECO:0000313" key="9">
    <source>
        <dbReference type="Proteomes" id="UP000270296"/>
    </source>
</evidence>
<feature type="domain" description="TMC" evidence="7">
    <location>
        <begin position="1"/>
        <end position="101"/>
    </location>
</feature>
<dbReference type="EMBL" id="UZAM01019011">
    <property type="protein sequence ID" value="VDP52141.1"/>
    <property type="molecule type" value="Genomic_DNA"/>
</dbReference>
<keyword evidence="9" id="KW-1185">Reference proteome</keyword>
<protein>
    <submittedName>
        <fullName evidence="10">TMC domain-containing protein</fullName>
    </submittedName>
</protein>
<accession>A0A183JAD6</accession>
<evidence type="ECO:0000256" key="5">
    <source>
        <dbReference type="ARBA" id="ARBA00023136"/>
    </source>
</evidence>
<comment type="subcellular location">
    <subcellularLocation>
        <location evidence="1">Membrane</location>
        <topology evidence="1">Multi-pass membrane protein</topology>
    </subcellularLocation>
</comment>
<dbReference type="PANTHER" id="PTHR23302">
    <property type="entry name" value="TRANSMEMBRANE CHANNEL-RELATED"/>
    <property type="match status" value="1"/>
</dbReference>
<dbReference type="GO" id="GO:0005886">
    <property type="term" value="C:plasma membrane"/>
    <property type="evidence" value="ECO:0007669"/>
    <property type="project" value="InterPro"/>
</dbReference>
<dbReference type="PANTHER" id="PTHR23302:SF40">
    <property type="entry name" value="TRANSMEMBRANE CHANNEL-LIKE PROTEIN"/>
    <property type="match status" value="1"/>
</dbReference>
<evidence type="ECO:0000256" key="6">
    <source>
        <dbReference type="SAM" id="Phobius"/>
    </source>
</evidence>
<dbReference type="InterPro" id="IPR012496">
    <property type="entry name" value="TMC_dom"/>
</dbReference>
<dbReference type="OrthoDB" id="5831905at2759"/>
<sequence>MDLIMTIAAVLVIDFIRGMWVRFCSKWWCWNLETTFPEYGEFKVAENVLHVINNQGMIWLGMFFSPLLPALNNVKLIILMYIRGWAVLTCNIPTTEVFRASKSSNFYYMLLLLIMFLCILPVGYVIASKEPSKTCGPFGGKKKFYSILTDQLQSSLPKEVYNKMTFLSSPGIVIPIMLLFM</sequence>
<keyword evidence="5 6" id="KW-0472">Membrane</keyword>
<keyword evidence="3 6" id="KW-0812">Transmembrane</keyword>
<proteinExistence type="inferred from homology"/>
<dbReference type="Proteomes" id="UP000270296">
    <property type="component" value="Unassembled WGS sequence"/>
</dbReference>
<gene>
    <name evidence="8" type="ORF">SBAD_LOCUS12834</name>
</gene>
<keyword evidence="4 6" id="KW-1133">Transmembrane helix</keyword>
<dbReference type="GO" id="GO:0008381">
    <property type="term" value="F:mechanosensitive monoatomic ion channel activity"/>
    <property type="evidence" value="ECO:0007669"/>
    <property type="project" value="TreeGrafter"/>
</dbReference>
<reference evidence="10" key="1">
    <citation type="submission" date="2016-06" db="UniProtKB">
        <authorList>
            <consortium name="WormBaseParasite"/>
        </authorList>
    </citation>
    <scope>IDENTIFICATION</scope>
</reference>
<evidence type="ECO:0000256" key="2">
    <source>
        <dbReference type="ARBA" id="ARBA00006510"/>
    </source>
</evidence>